<proteinExistence type="predicted"/>
<evidence type="ECO:0000256" key="1">
    <source>
        <dbReference type="SAM" id="SignalP"/>
    </source>
</evidence>
<dbReference type="Gene3D" id="3.10.200.10">
    <property type="entry name" value="Alpha carbonic anhydrase"/>
    <property type="match status" value="1"/>
</dbReference>
<dbReference type="Pfam" id="PF00194">
    <property type="entry name" value="Carb_anhydrase"/>
    <property type="match status" value="1"/>
</dbReference>
<dbReference type="InterPro" id="IPR001148">
    <property type="entry name" value="CA_dom"/>
</dbReference>
<dbReference type="GO" id="GO:0006730">
    <property type="term" value="P:one-carbon metabolic process"/>
    <property type="evidence" value="ECO:0007669"/>
    <property type="project" value="TreeGrafter"/>
</dbReference>
<feature type="chain" id="PRO_5041914377" evidence="1">
    <location>
        <begin position="30"/>
        <end position="280"/>
    </location>
</feature>
<keyword evidence="1" id="KW-0732">Signal</keyword>
<dbReference type="AlphaFoldDB" id="A0AAE1XX65"/>
<evidence type="ECO:0000313" key="4">
    <source>
        <dbReference type="Proteomes" id="UP001293254"/>
    </source>
</evidence>
<name>A0AAE1XX65_9LAMI</name>
<protein>
    <submittedName>
        <fullName evidence="3">Alpha carbonic anhydrase 7</fullName>
    </submittedName>
</protein>
<dbReference type="GO" id="GO:0008270">
    <property type="term" value="F:zinc ion binding"/>
    <property type="evidence" value="ECO:0007669"/>
    <property type="project" value="InterPro"/>
</dbReference>
<dbReference type="PROSITE" id="PS51144">
    <property type="entry name" value="ALPHA_CA_2"/>
    <property type="match status" value="1"/>
</dbReference>
<sequence>MRSKSKCTYILAPILIAFFVLFGTKSIYAQEVDDESEFDYNLNSPKGPTNWGKIKEEWGACNTGIMQSPIDISKDRILRIISHPQTTNYRPAHALIKNRGHDIQIAWLDDAGSISINGTQYSLRYAHWHSPSEHTYNGKRYALELHLVHKATDPAVENKIAVIGVFYKIGEPDPFLSKLRTNITSMARKKDDERSLGVVDPKEVQICSKKYYRYMGSLTVPPCTQGVIWTIKRKVKTVSMEQVKLLRKAVHDYAEYNARPLQPLNSRHIYLYGPMSLIEF</sequence>
<dbReference type="GO" id="GO:0004089">
    <property type="term" value="F:carbonate dehydratase activity"/>
    <property type="evidence" value="ECO:0007669"/>
    <property type="project" value="InterPro"/>
</dbReference>
<gene>
    <name evidence="3" type="ORF">Salat_2339300</name>
</gene>
<dbReference type="SMART" id="SM01057">
    <property type="entry name" value="Carb_anhydrase"/>
    <property type="match status" value="1"/>
</dbReference>
<feature type="signal peptide" evidence="1">
    <location>
        <begin position="1"/>
        <end position="29"/>
    </location>
</feature>
<reference evidence="3" key="2">
    <citation type="journal article" date="2024" name="Plant">
        <title>Genomic evolution and insights into agronomic trait innovations of Sesamum species.</title>
        <authorList>
            <person name="Miao H."/>
            <person name="Wang L."/>
            <person name="Qu L."/>
            <person name="Liu H."/>
            <person name="Sun Y."/>
            <person name="Le M."/>
            <person name="Wang Q."/>
            <person name="Wei S."/>
            <person name="Zheng Y."/>
            <person name="Lin W."/>
            <person name="Duan Y."/>
            <person name="Cao H."/>
            <person name="Xiong S."/>
            <person name="Wang X."/>
            <person name="Wei L."/>
            <person name="Li C."/>
            <person name="Ma Q."/>
            <person name="Ju M."/>
            <person name="Zhao R."/>
            <person name="Li G."/>
            <person name="Mu C."/>
            <person name="Tian Q."/>
            <person name="Mei H."/>
            <person name="Zhang T."/>
            <person name="Gao T."/>
            <person name="Zhang H."/>
        </authorList>
    </citation>
    <scope>NUCLEOTIDE SEQUENCE</scope>
    <source>
        <strain evidence="3">3651</strain>
    </source>
</reference>
<dbReference type="EMBL" id="JACGWO010000009">
    <property type="protein sequence ID" value="KAK4419264.1"/>
    <property type="molecule type" value="Genomic_DNA"/>
</dbReference>
<feature type="domain" description="Alpha-carbonic anhydrase" evidence="2">
    <location>
        <begin position="36"/>
        <end position="273"/>
    </location>
</feature>
<organism evidence="3 4">
    <name type="scientific">Sesamum alatum</name>
    <dbReference type="NCBI Taxonomy" id="300844"/>
    <lineage>
        <taxon>Eukaryota</taxon>
        <taxon>Viridiplantae</taxon>
        <taxon>Streptophyta</taxon>
        <taxon>Embryophyta</taxon>
        <taxon>Tracheophyta</taxon>
        <taxon>Spermatophyta</taxon>
        <taxon>Magnoliopsida</taxon>
        <taxon>eudicotyledons</taxon>
        <taxon>Gunneridae</taxon>
        <taxon>Pentapetalae</taxon>
        <taxon>asterids</taxon>
        <taxon>lamiids</taxon>
        <taxon>Lamiales</taxon>
        <taxon>Pedaliaceae</taxon>
        <taxon>Sesamum</taxon>
    </lineage>
</organism>
<dbReference type="Proteomes" id="UP001293254">
    <property type="component" value="Unassembled WGS sequence"/>
</dbReference>
<reference evidence="3" key="1">
    <citation type="submission" date="2020-06" db="EMBL/GenBank/DDBJ databases">
        <authorList>
            <person name="Li T."/>
            <person name="Hu X."/>
            <person name="Zhang T."/>
            <person name="Song X."/>
            <person name="Zhang H."/>
            <person name="Dai N."/>
            <person name="Sheng W."/>
            <person name="Hou X."/>
            <person name="Wei L."/>
        </authorList>
    </citation>
    <scope>NUCLEOTIDE SEQUENCE</scope>
    <source>
        <strain evidence="3">3651</strain>
        <tissue evidence="3">Leaf</tissue>
    </source>
</reference>
<dbReference type="InterPro" id="IPR041891">
    <property type="entry name" value="Alpha_CA_prokaryot-like"/>
</dbReference>
<dbReference type="PANTHER" id="PTHR18952:SF201">
    <property type="entry name" value="CARBONIC ANHYDRASE"/>
    <property type="match status" value="1"/>
</dbReference>
<dbReference type="InterPro" id="IPR036398">
    <property type="entry name" value="CA_dom_sf"/>
</dbReference>
<evidence type="ECO:0000313" key="3">
    <source>
        <dbReference type="EMBL" id="KAK4419264.1"/>
    </source>
</evidence>
<dbReference type="PANTHER" id="PTHR18952">
    <property type="entry name" value="CARBONIC ANHYDRASE"/>
    <property type="match status" value="1"/>
</dbReference>
<comment type="caution">
    <text evidence="3">The sequence shown here is derived from an EMBL/GenBank/DDBJ whole genome shotgun (WGS) entry which is preliminary data.</text>
</comment>
<keyword evidence="4" id="KW-1185">Reference proteome</keyword>
<dbReference type="CDD" id="cd03124">
    <property type="entry name" value="alpha_CA_prokaryotic_like"/>
    <property type="match status" value="1"/>
</dbReference>
<accession>A0AAE1XX65</accession>
<dbReference type="InterPro" id="IPR023561">
    <property type="entry name" value="Carbonic_anhydrase_a-class"/>
</dbReference>
<dbReference type="SUPFAM" id="SSF51069">
    <property type="entry name" value="Carbonic anhydrase"/>
    <property type="match status" value="1"/>
</dbReference>
<evidence type="ECO:0000259" key="2">
    <source>
        <dbReference type="PROSITE" id="PS51144"/>
    </source>
</evidence>